<proteinExistence type="predicted"/>
<evidence type="ECO:0000313" key="1">
    <source>
        <dbReference type="EMBL" id="KYM89793.1"/>
    </source>
</evidence>
<accession>A0A195BSZ4</accession>
<sequence length="215" mass="24141">MMFLFRTDVKCEEADHVSSDRSICRQVFLLRCCIRTSPDNCTNFPTCRRAGKVYISAQQRHDGTTCAHRLHHGIVASIIGAASVLTRIIQYTSMHRDCYKLYNIVMPLTPHAGPLNTTYCATSRSVPLARAVLITSFLSEFALVSEVVAPQHCRLLNIEATRVMSLIKPGKRPPRELQGLYTFQTHSSPFLPSPSRRNSQHDEVTFQPARIALAV</sequence>
<dbReference type="AlphaFoldDB" id="A0A195BSZ4"/>
<dbReference type="EMBL" id="KQ976417">
    <property type="protein sequence ID" value="KYM89793.1"/>
    <property type="molecule type" value="Genomic_DNA"/>
</dbReference>
<organism evidence="1 2">
    <name type="scientific">Atta colombica</name>
    <dbReference type="NCBI Taxonomy" id="520822"/>
    <lineage>
        <taxon>Eukaryota</taxon>
        <taxon>Metazoa</taxon>
        <taxon>Ecdysozoa</taxon>
        <taxon>Arthropoda</taxon>
        <taxon>Hexapoda</taxon>
        <taxon>Insecta</taxon>
        <taxon>Pterygota</taxon>
        <taxon>Neoptera</taxon>
        <taxon>Endopterygota</taxon>
        <taxon>Hymenoptera</taxon>
        <taxon>Apocrita</taxon>
        <taxon>Aculeata</taxon>
        <taxon>Formicoidea</taxon>
        <taxon>Formicidae</taxon>
        <taxon>Myrmicinae</taxon>
        <taxon>Atta</taxon>
    </lineage>
</organism>
<protein>
    <submittedName>
        <fullName evidence="1">Uncharacterized protein</fullName>
    </submittedName>
</protein>
<reference evidence="1 2" key="1">
    <citation type="submission" date="2015-09" db="EMBL/GenBank/DDBJ databases">
        <title>Atta colombica WGS genome.</title>
        <authorList>
            <person name="Nygaard S."/>
            <person name="Hu H."/>
            <person name="Boomsma J."/>
            <person name="Zhang G."/>
        </authorList>
    </citation>
    <scope>NUCLEOTIDE SEQUENCE [LARGE SCALE GENOMIC DNA]</scope>
    <source>
        <strain evidence="1">Treedump-2</strain>
        <tissue evidence="1">Whole body</tissue>
    </source>
</reference>
<keyword evidence="2" id="KW-1185">Reference proteome</keyword>
<gene>
    <name evidence="1" type="ORF">ALC53_02105</name>
</gene>
<dbReference type="Proteomes" id="UP000078540">
    <property type="component" value="Unassembled WGS sequence"/>
</dbReference>
<name>A0A195BSZ4_9HYME</name>
<evidence type="ECO:0000313" key="2">
    <source>
        <dbReference type="Proteomes" id="UP000078540"/>
    </source>
</evidence>